<evidence type="ECO:0000256" key="1">
    <source>
        <dbReference type="ARBA" id="ARBA00007737"/>
    </source>
</evidence>
<dbReference type="InterPro" id="IPR019378">
    <property type="entry name" value="GDP-Fuc_O-FucTrfase"/>
</dbReference>
<evidence type="ECO:0000313" key="7">
    <source>
        <dbReference type="EMBL" id="MCH94989.1"/>
    </source>
</evidence>
<dbReference type="GO" id="GO:0016757">
    <property type="term" value="F:glycosyltransferase activity"/>
    <property type="evidence" value="ECO:0007669"/>
    <property type="project" value="UniProtKB-KW"/>
</dbReference>
<evidence type="ECO:0000256" key="2">
    <source>
        <dbReference type="ARBA" id="ARBA00022676"/>
    </source>
</evidence>
<keyword evidence="3" id="KW-0808">Transferase</keyword>
<name>A0A392N734_9FABA</name>
<keyword evidence="5" id="KW-0119">Carbohydrate metabolism</keyword>
<dbReference type="GO" id="GO:0006004">
    <property type="term" value="P:fucose metabolic process"/>
    <property type="evidence" value="ECO:0007669"/>
    <property type="project" value="UniProtKB-KW"/>
</dbReference>
<evidence type="ECO:0000313" key="8">
    <source>
        <dbReference type="Proteomes" id="UP000265520"/>
    </source>
</evidence>
<dbReference type="PANTHER" id="PTHR31933:SF9">
    <property type="entry name" value="O-FUCOSYLTRANSFERASE 2"/>
    <property type="match status" value="1"/>
</dbReference>
<organism evidence="7 8">
    <name type="scientific">Trifolium medium</name>
    <dbReference type="NCBI Taxonomy" id="97028"/>
    <lineage>
        <taxon>Eukaryota</taxon>
        <taxon>Viridiplantae</taxon>
        <taxon>Streptophyta</taxon>
        <taxon>Embryophyta</taxon>
        <taxon>Tracheophyta</taxon>
        <taxon>Spermatophyta</taxon>
        <taxon>Magnoliopsida</taxon>
        <taxon>eudicotyledons</taxon>
        <taxon>Gunneridae</taxon>
        <taxon>Pentapetalae</taxon>
        <taxon>rosids</taxon>
        <taxon>fabids</taxon>
        <taxon>Fabales</taxon>
        <taxon>Fabaceae</taxon>
        <taxon>Papilionoideae</taxon>
        <taxon>50 kb inversion clade</taxon>
        <taxon>NPAAA clade</taxon>
        <taxon>Hologalegina</taxon>
        <taxon>IRL clade</taxon>
        <taxon>Trifolieae</taxon>
        <taxon>Trifolium</taxon>
    </lineage>
</organism>
<evidence type="ECO:0000256" key="4">
    <source>
        <dbReference type="ARBA" id="ARBA00023253"/>
    </source>
</evidence>
<proteinExistence type="inferred from homology"/>
<evidence type="ECO:0000256" key="5">
    <source>
        <dbReference type="ARBA" id="ARBA00023277"/>
    </source>
</evidence>
<evidence type="ECO:0000256" key="6">
    <source>
        <dbReference type="ARBA" id="ARBA00030350"/>
    </source>
</evidence>
<comment type="caution">
    <text evidence="7">The sequence shown here is derived from an EMBL/GenBank/DDBJ whole genome shotgun (WGS) entry which is preliminary data.</text>
</comment>
<sequence length="93" mass="10371">MLALAAHALAENKREPKDLWQEPLVPASSWTPCSDQRSWEPNEGSNGYIMITANGGINQQRVAVCNAVVVARLLNSTLVIPKFMYSSVWRDTR</sequence>
<keyword evidence="2" id="KW-0328">Glycosyltransferase</keyword>
<protein>
    <recommendedName>
        <fullName evidence="6">O-fucosyltransferase family protein</fullName>
    </recommendedName>
</protein>
<dbReference type="EMBL" id="LXQA010028656">
    <property type="protein sequence ID" value="MCH94989.1"/>
    <property type="molecule type" value="Genomic_DNA"/>
</dbReference>
<evidence type="ECO:0000256" key="3">
    <source>
        <dbReference type="ARBA" id="ARBA00022679"/>
    </source>
</evidence>
<dbReference type="Pfam" id="PF10250">
    <property type="entry name" value="O-FucT"/>
    <property type="match status" value="1"/>
</dbReference>
<dbReference type="AlphaFoldDB" id="A0A392N734"/>
<comment type="similarity">
    <text evidence="1">Belongs to the glycosyltransferase GT106 family.</text>
</comment>
<dbReference type="InterPro" id="IPR052272">
    <property type="entry name" value="GT106_glycosyltransferase"/>
</dbReference>
<dbReference type="Proteomes" id="UP000265520">
    <property type="component" value="Unassembled WGS sequence"/>
</dbReference>
<keyword evidence="8" id="KW-1185">Reference proteome</keyword>
<keyword evidence="4" id="KW-0294">Fucose metabolism</keyword>
<accession>A0A392N734</accession>
<gene>
    <name evidence="7" type="ORF">A2U01_0015961</name>
</gene>
<reference evidence="7 8" key="1">
    <citation type="journal article" date="2018" name="Front. Plant Sci.">
        <title>Red Clover (Trifolium pratense) and Zigzag Clover (T. medium) - A Picture of Genomic Similarities and Differences.</title>
        <authorList>
            <person name="Dluhosova J."/>
            <person name="Istvanek J."/>
            <person name="Nedelnik J."/>
            <person name="Repkova J."/>
        </authorList>
    </citation>
    <scope>NUCLEOTIDE SEQUENCE [LARGE SCALE GENOMIC DNA]</scope>
    <source>
        <strain evidence="8">cv. 10/8</strain>
        <tissue evidence="7">Leaf</tissue>
    </source>
</reference>
<dbReference type="PANTHER" id="PTHR31933">
    <property type="entry name" value="O-FUCOSYLTRANSFERASE 2-RELATED"/>
    <property type="match status" value="1"/>
</dbReference>